<evidence type="ECO:0000313" key="4">
    <source>
        <dbReference type="Proteomes" id="UP001231587"/>
    </source>
</evidence>
<evidence type="ECO:0000313" key="3">
    <source>
        <dbReference type="Proteomes" id="UP001138672"/>
    </source>
</evidence>
<evidence type="ECO:0008006" key="5">
    <source>
        <dbReference type="Google" id="ProtNLM"/>
    </source>
</evidence>
<dbReference type="OrthoDB" id="668882at2"/>
<proteinExistence type="predicted"/>
<dbReference type="EMBL" id="JAUSUU010000010">
    <property type="protein sequence ID" value="MDQ0336728.1"/>
    <property type="molecule type" value="Genomic_DNA"/>
</dbReference>
<evidence type="ECO:0000313" key="2">
    <source>
        <dbReference type="EMBL" id="MDQ0336728.1"/>
    </source>
</evidence>
<reference evidence="1" key="1">
    <citation type="submission" date="2021-03" db="EMBL/GenBank/DDBJ databases">
        <title>Genomic Encyclopedia of Type Strains, Phase IV (KMG-IV): sequencing the most valuable type-strain genomes for metagenomic binning, comparative biology and taxonomic classification.</title>
        <authorList>
            <person name="Goeker M."/>
        </authorList>
    </citation>
    <scope>NUCLEOTIDE SEQUENCE</scope>
    <source>
        <strain evidence="1">DSM 15523</strain>
        <strain evidence="2 4">DSM 16476</strain>
    </source>
</reference>
<organism evidence="1 3">
    <name type="scientific">Formosa algae</name>
    <dbReference type="NCBI Taxonomy" id="225843"/>
    <lineage>
        <taxon>Bacteria</taxon>
        <taxon>Pseudomonadati</taxon>
        <taxon>Bacteroidota</taxon>
        <taxon>Flavobacteriia</taxon>
        <taxon>Flavobacteriales</taxon>
        <taxon>Flavobacteriaceae</taxon>
        <taxon>Formosa</taxon>
    </lineage>
</organism>
<dbReference type="Gene3D" id="3.40.50.150">
    <property type="entry name" value="Vaccinia Virus protein VP39"/>
    <property type="match status" value="1"/>
</dbReference>
<dbReference type="Proteomes" id="UP001231587">
    <property type="component" value="Unassembled WGS sequence"/>
</dbReference>
<comment type="caution">
    <text evidence="1">The sequence shown here is derived from an EMBL/GenBank/DDBJ whole genome shotgun (WGS) entry which is preliminary data.</text>
</comment>
<dbReference type="Proteomes" id="UP001138672">
    <property type="component" value="Unassembled WGS sequence"/>
</dbReference>
<dbReference type="EMBL" id="JAGGJQ010000011">
    <property type="protein sequence ID" value="MBP1841350.1"/>
    <property type="molecule type" value="Genomic_DNA"/>
</dbReference>
<dbReference type="InterPro" id="IPR029063">
    <property type="entry name" value="SAM-dependent_MTases_sf"/>
</dbReference>
<sequence>MIKRIKTIIQENRIYHKKTRLMLQEQEWANVYHDSIRGFEAIERLPLNIGRWAGGYAFFYVLHRILKDYKPDTILEFGLGESSKFVSTYITHYLPNTQHQIIEEDLSWEKTFNNQFQLHENSKITLCPLEEKKNKGFVCNHYSGLKEVVKTTFNLYIIDGPNGSKRYSRYDIMYIVSLLKTTDEFIIMFDDFDRKGEQDTFEDLKLYFNSRSIDFVFRDYKGAKTLRVIASIGYRYVMSL</sequence>
<dbReference type="RefSeq" id="WP_057781629.1">
    <property type="nucleotide sequence ID" value="NZ_JAGGJQ010000011.1"/>
</dbReference>
<gene>
    <name evidence="1" type="ORF">J2Z56_003284</name>
    <name evidence="2" type="ORF">J2Z57_003182</name>
</gene>
<protein>
    <recommendedName>
        <fullName evidence="5">Methyltransferase</fullName>
    </recommendedName>
</protein>
<dbReference type="AlphaFoldDB" id="A0A9X0YLQ5"/>
<evidence type="ECO:0000313" key="1">
    <source>
        <dbReference type="EMBL" id="MBP1841350.1"/>
    </source>
</evidence>
<name>A0A9X0YLQ5_9FLAO</name>
<accession>A0A9X0YLQ5</accession>
<keyword evidence="4" id="KW-1185">Reference proteome</keyword>